<keyword evidence="3" id="KW-0804">Transcription</keyword>
<dbReference type="EMBL" id="JAGTPG010000002">
    <property type="protein sequence ID" value="MBR8640500.1"/>
    <property type="molecule type" value="Genomic_DNA"/>
</dbReference>
<sequence>MERLRAKDAASWARLCRDAFVPLRTDADPGFTATADVVRLADIQVTSMSTGPTLVERARPLIRSQPRDDVLFTLVTRGSMTVEEDSQADSLPSGGAVVCCADRRYVLRSRTAKTITVRVPRRRLQVREDELQALHARSLSRRRSEIDQFRQFLLGVLRFGEPAPLNEIALAQATAALLGTIVGSQDHAATSLRDDESLFGRVCRFLEDHATDGGLSLDAVARKHGASRRKIEMVFAAHGTSPAAYRRRLRLLRARALLEENAGPGRLSVGALAHDVGFGDATTFIRAFRREFGVTPGAWRAGRTAVRSGPRQD</sequence>
<keyword evidence="2" id="KW-0238">DNA-binding</keyword>
<dbReference type="AlphaFoldDB" id="A0A941J2V5"/>
<proteinExistence type="predicted"/>
<dbReference type="Proteomes" id="UP000682308">
    <property type="component" value="Unassembled WGS sequence"/>
</dbReference>
<dbReference type="Pfam" id="PF12833">
    <property type="entry name" value="HTH_18"/>
    <property type="match status" value="1"/>
</dbReference>
<dbReference type="Pfam" id="PF14525">
    <property type="entry name" value="AraC_binding_2"/>
    <property type="match status" value="1"/>
</dbReference>
<dbReference type="SMART" id="SM00342">
    <property type="entry name" value="HTH_ARAC"/>
    <property type="match status" value="1"/>
</dbReference>
<feature type="domain" description="HTH araC/xylS-type" evidence="4">
    <location>
        <begin position="200"/>
        <end position="302"/>
    </location>
</feature>
<evidence type="ECO:0000313" key="5">
    <source>
        <dbReference type="EMBL" id="MBR8640500.1"/>
    </source>
</evidence>
<reference evidence="5 6" key="1">
    <citation type="submission" date="2021-04" db="EMBL/GenBank/DDBJ databases">
        <title>Characterization of the biosynthetic gene cluster of new lipopeptides with antitumor activity in the genome of the marine Streptomyces PHM034.</title>
        <authorList>
            <person name="Ceniceros A."/>
            <person name="Canedo L."/>
            <person name="Mendez C."/>
            <person name="Olano C."/>
            <person name="Schleissner C."/>
            <person name="Cuevas C."/>
            <person name="De La Calle F."/>
            <person name="Salas J.A."/>
        </authorList>
    </citation>
    <scope>NUCLEOTIDE SEQUENCE [LARGE SCALE GENOMIC DNA]</scope>
    <source>
        <strain evidence="5 6">PHM034</strain>
    </source>
</reference>
<gene>
    <name evidence="5" type="ORF">KEF29_17270</name>
</gene>
<dbReference type="InterPro" id="IPR020449">
    <property type="entry name" value="Tscrpt_reg_AraC-type_HTH"/>
</dbReference>
<dbReference type="PROSITE" id="PS01124">
    <property type="entry name" value="HTH_ARAC_FAMILY_2"/>
    <property type="match status" value="1"/>
</dbReference>
<dbReference type="Gene3D" id="1.10.10.60">
    <property type="entry name" value="Homeodomain-like"/>
    <property type="match status" value="1"/>
</dbReference>
<dbReference type="InterPro" id="IPR009057">
    <property type="entry name" value="Homeodomain-like_sf"/>
</dbReference>
<dbReference type="SUPFAM" id="SSF46689">
    <property type="entry name" value="Homeodomain-like"/>
    <property type="match status" value="1"/>
</dbReference>
<protein>
    <submittedName>
        <fullName evidence="5">Helix-turn-helix transcriptional regulator</fullName>
    </submittedName>
</protein>
<dbReference type="PRINTS" id="PR00032">
    <property type="entry name" value="HTHARAC"/>
</dbReference>
<comment type="caution">
    <text evidence="5">The sequence shown here is derived from an EMBL/GenBank/DDBJ whole genome shotgun (WGS) entry which is preliminary data.</text>
</comment>
<accession>A0A941J2V5</accession>
<name>A0A941J2V5_9ACTN</name>
<dbReference type="GO" id="GO:0043565">
    <property type="term" value="F:sequence-specific DNA binding"/>
    <property type="evidence" value="ECO:0007669"/>
    <property type="project" value="InterPro"/>
</dbReference>
<dbReference type="InterPro" id="IPR018060">
    <property type="entry name" value="HTH_AraC"/>
</dbReference>
<organism evidence="5 6">
    <name type="scientific">Streptomyces tuirus</name>
    <dbReference type="NCBI Taxonomy" id="68278"/>
    <lineage>
        <taxon>Bacteria</taxon>
        <taxon>Bacillati</taxon>
        <taxon>Actinomycetota</taxon>
        <taxon>Actinomycetes</taxon>
        <taxon>Kitasatosporales</taxon>
        <taxon>Streptomycetaceae</taxon>
        <taxon>Streptomyces</taxon>
    </lineage>
</organism>
<evidence type="ECO:0000256" key="3">
    <source>
        <dbReference type="ARBA" id="ARBA00023163"/>
    </source>
</evidence>
<evidence type="ECO:0000256" key="1">
    <source>
        <dbReference type="ARBA" id="ARBA00023015"/>
    </source>
</evidence>
<evidence type="ECO:0000256" key="2">
    <source>
        <dbReference type="ARBA" id="ARBA00023125"/>
    </source>
</evidence>
<dbReference type="InterPro" id="IPR050204">
    <property type="entry name" value="AraC_XylS_family_regulators"/>
</dbReference>
<evidence type="ECO:0000313" key="6">
    <source>
        <dbReference type="Proteomes" id="UP000682308"/>
    </source>
</evidence>
<dbReference type="GO" id="GO:0003700">
    <property type="term" value="F:DNA-binding transcription factor activity"/>
    <property type="evidence" value="ECO:0007669"/>
    <property type="project" value="InterPro"/>
</dbReference>
<dbReference type="PANTHER" id="PTHR46796">
    <property type="entry name" value="HTH-TYPE TRANSCRIPTIONAL ACTIVATOR RHAS-RELATED"/>
    <property type="match status" value="1"/>
</dbReference>
<keyword evidence="1" id="KW-0805">Transcription regulation</keyword>
<dbReference type="InterPro" id="IPR035418">
    <property type="entry name" value="AraC-bd_2"/>
</dbReference>
<evidence type="ECO:0000259" key="4">
    <source>
        <dbReference type="PROSITE" id="PS01124"/>
    </source>
</evidence>
<keyword evidence="6" id="KW-1185">Reference proteome</keyword>